<evidence type="ECO:0000256" key="10">
    <source>
        <dbReference type="SAM" id="MobiDB-lite"/>
    </source>
</evidence>
<name>A0AAE1LLV8_9NEOP</name>
<dbReference type="GO" id="GO:0005730">
    <property type="term" value="C:nucleolus"/>
    <property type="evidence" value="ECO:0007669"/>
    <property type="project" value="TreeGrafter"/>
</dbReference>
<keyword evidence="4" id="KW-0378">Hydrolase</keyword>
<keyword evidence="13" id="KW-1185">Reference proteome</keyword>
<reference evidence="12" key="2">
    <citation type="journal article" date="2023" name="BMC Genomics">
        <title>Pest status, molecular evolution, and epigenetic factors derived from the genome assembly of Frankliniella fusca, a thysanopteran phytovirus vector.</title>
        <authorList>
            <person name="Catto M.A."/>
            <person name="Labadie P.E."/>
            <person name="Jacobson A.L."/>
            <person name="Kennedy G.G."/>
            <person name="Srinivasan R."/>
            <person name="Hunt B.G."/>
        </authorList>
    </citation>
    <scope>NUCLEOTIDE SEQUENCE</scope>
    <source>
        <strain evidence="12">PL_HMW_Pooled</strain>
    </source>
</reference>
<dbReference type="GO" id="GO:0071044">
    <property type="term" value="P:histone mRNA catabolic process"/>
    <property type="evidence" value="ECO:0007669"/>
    <property type="project" value="TreeGrafter"/>
</dbReference>
<feature type="region of interest" description="Disordered" evidence="10">
    <location>
        <begin position="753"/>
        <end position="782"/>
    </location>
</feature>
<feature type="compositionally biased region" description="Basic and acidic residues" evidence="10">
    <location>
        <begin position="753"/>
        <end position="765"/>
    </location>
</feature>
<evidence type="ECO:0000256" key="4">
    <source>
        <dbReference type="ARBA" id="ARBA00022801"/>
    </source>
</evidence>
<sequence length="1118" mass="128445">MAKLKNLSEKKELRRHVACSSFVFIVVGCHSMCVCSVCFHSDVITFRWFSSVGLSTERRTMSDNRNNPSKSQRDDNVTGKPEVYPGFETMKEFTQNGLKLLMENIRESNSLPAGQRWDYYTSFPSFKTVMDSEGKRILHLINMILRHQSIQGNILRRDIEEKFELLVDANDQIFERVGNTLDEILGIRKNPEPILVEATGKTRAVSGSWNKSSSNNLNSNVPSQFQPQSVRLLTAKNIERPQAKFRDKIDNSNNPWEPRLKEKPNALKPLAILVERSEDGECFSHPYEFELDRFTPADDQLKKSKPTPYKSIEDVPLIMVEKQDQIAPLLDDLLRCKAFAVDLEHHSYRTFQGFTCLMQISTGDKDYLIDTLSLRSDLHVLNEAFTSPKILKIFHGAERDIQWLQGDLSLYVVNMFDTYQAAKVLNFDGLSLAFLMKYFCDINADKHFQLADWRIRPLPEELKMYARSDTHYLIYIYECMRNALIDAANGQTNLILAVYQRSTQVCKRRFKKFILQDDSHMELYRKSKKMFNNRQMYALQHLFQWRDRVAREEDESTGFVLPNHMLLHMCELLPREIQGILSCCNPIPPLVRQHLVEMHQIILRAREQPLVKPVVEEELRQRPVAETWAKLNLENPLHCPHDMSFQMDFRDDLPTLLKPLENGEVEKISNQSLWIRASLPLSSVSNLAPNSLEVDKPKIELGLSNLCENDPEQGPDLKPELKELIAKVNFLSPFECYKKVRPYLDHLDQEKLRKHQEKERQREQQQEAAEQASNTADDLTDEERIMRMQADIQRMRNAGPSTLDSAESLEEMSLSSQGKGVKRKSSQSKRKSLEDNDIEPKQKLRKPDTKSQMSPEKGPETNVSSNRIGNKSSSAPSRFEPFDYQQANYSRFQSRDQRQKNQDVRSNFATKQKKNKNFKASASKATRGIEGQRLSIADKNHLSGRGTYERLGYIYSTLAGIVKIEKQDKASLIEVRSCNEQSIVPAPGDIVTAKVTIVKQRFCKCIIKCIGDSVLSRPYRGILRKEDVRATEKDKVEMIKCFRPGDIILARVLPMTEVHSYQLSTAEDELGVVIADSETGTSMVPISWTEMQCPKTHIKEPRKVAKVIPDTLGSQIVI</sequence>
<dbReference type="GO" id="GO:0071051">
    <property type="term" value="P:poly(A)-dependent snoRNA 3'-end processing"/>
    <property type="evidence" value="ECO:0007669"/>
    <property type="project" value="TreeGrafter"/>
</dbReference>
<dbReference type="Pfam" id="PF01612">
    <property type="entry name" value="DNA_pol_A_exo1"/>
    <property type="match status" value="1"/>
</dbReference>
<evidence type="ECO:0000256" key="5">
    <source>
        <dbReference type="ARBA" id="ARBA00022835"/>
    </source>
</evidence>
<dbReference type="GO" id="GO:0071035">
    <property type="term" value="P:nuclear polyadenylation-dependent rRNA catabolic process"/>
    <property type="evidence" value="ECO:0007669"/>
    <property type="project" value="TreeGrafter"/>
</dbReference>
<dbReference type="PANTHER" id="PTHR12124">
    <property type="entry name" value="POLYMYOSITIS/SCLERODERMA AUTOANTIGEN-RELATED"/>
    <property type="match status" value="1"/>
</dbReference>
<evidence type="ECO:0000313" key="12">
    <source>
        <dbReference type="EMBL" id="KAK3923374.1"/>
    </source>
</evidence>
<dbReference type="GO" id="GO:0000175">
    <property type="term" value="F:3'-5'-RNA exonuclease activity"/>
    <property type="evidence" value="ECO:0007669"/>
    <property type="project" value="InterPro"/>
</dbReference>
<dbReference type="CDD" id="cd06147">
    <property type="entry name" value="Rrp6p_like_exo"/>
    <property type="match status" value="1"/>
</dbReference>
<dbReference type="InterPro" id="IPR044876">
    <property type="entry name" value="HRDC_dom_sf"/>
</dbReference>
<evidence type="ECO:0000256" key="1">
    <source>
        <dbReference type="ARBA" id="ARBA00004123"/>
    </source>
</evidence>
<dbReference type="GO" id="GO:0071040">
    <property type="term" value="P:nuclear polyadenylation-dependent antisense transcript catabolic process"/>
    <property type="evidence" value="ECO:0007669"/>
    <property type="project" value="TreeGrafter"/>
</dbReference>
<dbReference type="SMART" id="SM00474">
    <property type="entry name" value="35EXOc"/>
    <property type="match status" value="1"/>
</dbReference>
<comment type="similarity">
    <text evidence="8">Belongs to the exosome component 10/RRP6 family.</text>
</comment>
<feature type="region of interest" description="Disordered" evidence="10">
    <location>
        <begin position="59"/>
        <end position="81"/>
    </location>
</feature>
<comment type="subcellular location">
    <subcellularLocation>
        <location evidence="1">Nucleus</location>
    </subcellularLocation>
</comment>
<dbReference type="GO" id="GO:0071039">
    <property type="term" value="P:nuclear polyadenylation-dependent CUT catabolic process"/>
    <property type="evidence" value="ECO:0007669"/>
    <property type="project" value="TreeGrafter"/>
</dbReference>
<dbReference type="SUPFAM" id="SSF50249">
    <property type="entry name" value="Nucleic acid-binding proteins"/>
    <property type="match status" value="1"/>
</dbReference>
<dbReference type="Pfam" id="PF14382">
    <property type="entry name" value="ECR1_N"/>
    <property type="match status" value="1"/>
</dbReference>
<dbReference type="Gene3D" id="1.10.150.80">
    <property type="entry name" value="HRDC domain"/>
    <property type="match status" value="1"/>
</dbReference>
<gene>
    <name evidence="12" type="ORF">KUF71_001785</name>
</gene>
<keyword evidence="3" id="KW-0540">Nuclease</keyword>
<dbReference type="GO" id="GO:0071038">
    <property type="term" value="P:TRAMP-dependent tRNA surveillance pathway"/>
    <property type="evidence" value="ECO:0007669"/>
    <property type="project" value="TreeGrafter"/>
</dbReference>
<dbReference type="GO" id="GO:0000467">
    <property type="term" value="P:exonucleolytic trimming to generate mature 3'-end of 5.8S rRNA from tricistronic rRNA transcript (SSU-rRNA, 5.8S rRNA, LSU-rRNA)"/>
    <property type="evidence" value="ECO:0007669"/>
    <property type="project" value="InterPro"/>
</dbReference>
<feature type="compositionally biased region" description="Low complexity" evidence="10">
    <location>
        <begin position="803"/>
        <end position="819"/>
    </location>
</feature>
<dbReference type="Pfam" id="PF00570">
    <property type="entry name" value="HRDC"/>
    <property type="match status" value="1"/>
</dbReference>
<dbReference type="Gene3D" id="3.30.420.10">
    <property type="entry name" value="Ribonuclease H-like superfamily/Ribonuclease H"/>
    <property type="match status" value="1"/>
</dbReference>
<dbReference type="FunFam" id="2.40.50.140:FF:000198">
    <property type="entry name" value="Exosome complex component CSL4"/>
    <property type="match status" value="1"/>
</dbReference>
<dbReference type="CDD" id="cd05791">
    <property type="entry name" value="S1_CSL4"/>
    <property type="match status" value="1"/>
</dbReference>
<dbReference type="SMART" id="SM00341">
    <property type="entry name" value="HRDC"/>
    <property type="match status" value="1"/>
</dbReference>
<protein>
    <recommendedName>
        <fullName evidence="9">Exosome complex component 10 homolog</fullName>
    </recommendedName>
</protein>
<dbReference type="InterPro" id="IPR012337">
    <property type="entry name" value="RNaseH-like_sf"/>
</dbReference>
<evidence type="ECO:0000256" key="6">
    <source>
        <dbReference type="ARBA" id="ARBA00022839"/>
    </source>
</evidence>
<dbReference type="SUPFAM" id="SSF53098">
    <property type="entry name" value="Ribonuclease H-like"/>
    <property type="match status" value="1"/>
</dbReference>
<dbReference type="Pfam" id="PF10447">
    <property type="entry name" value="EXOSC1"/>
    <property type="match status" value="1"/>
</dbReference>
<keyword evidence="7" id="KW-0539">Nucleus</keyword>
<dbReference type="EMBL" id="JAHWGI010001145">
    <property type="protein sequence ID" value="KAK3923374.1"/>
    <property type="molecule type" value="Genomic_DNA"/>
</dbReference>
<dbReference type="Pfam" id="PF08066">
    <property type="entry name" value="PMC2NT"/>
    <property type="match status" value="1"/>
</dbReference>
<dbReference type="InterPro" id="IPR019495">
    <property type="entry name" value="EXOSC1_C"/>
</dbReference>
<feature type="compositionally biased region" description="Basic and acidic residues" evidence="10">
    <location>
        <begin position="893"/>
        <end position="903"/>
    </location>
</feature>
<evidence type="ECO:0000256" key="3">
    <source>
        <dbReference type="ARBA" id="ARBA00022722"/>
    </source>
</evidence>
<dbReference type="InterPro" id="IPR010997">
    <property type="entry name" value="HRDC-like_sf"/>
</dbReference>
<dbReference type="SUPFAM" id="SSF47819">
    <property type="entry name" value="HRDC-like"/>
    <property type="match status" value="1"/>
</dbReference>
<feature type="compositionally biased region" description="Polar residues" evidence="10">
    <location>
        <begin position="861"/>
        <end position="876"/>
    </location>
</feature>
<dbReference type="PROSITE" id="PS50967">
    <property type="entry name" value="HRDC"/>
    <property type="match status" value="1"/>
</dbReference>
<dbReference type="PANTHER" id="PTHR12124:SF47">
    <property type="entry name" value="EXOSOME COMPONENT 10"/>
    <property type="match status" value="1"/>
</dbReference>
<dbReference type="Gene3D" id="2.40.50.140">
    <property type="entry name" value="Nucleic acid-binding proteins"/>
    <property type="match status" value="1"/>
</dbReference>
<dbReference type="GO" id="GO:0000166">
    <property type="term" value="F:nucleotide binding"/>
    <property type="evidence" value="ECO:0007669"/>
    <property type="project" value="InterPro"/>
</dbReference>
<dbReference type="GO" id="GO:0071036">
    <property type="term" value="P:nuclear polyadenylation-dependent snoRNA catabolic process"/>
    <property type="evidence" value="ECO:0007669"/>
    <property type="project" value="TreeGrafter"/>
</dbReference>
<dbReference type="InterPro" id="IPR036397">
    <property type="entry name" value="RNaseH_sf"/>
</dbReference>
<comment type="caution">
    <text evidence="12">The sequence shown here is derived from an EMBL/GenBank/DDBJ whole genome shotgun (WGS) entry which is preliminary data.</text>
</comment>
<reference evidence="12" key="1">
    <citation type="submission" date="2021-07" db="EMBL/GenBank/DDBJ databases">
        <authorList>
            <person name="Catto M.A."/>
            <person name="Jacobson A."/>
            <person name="Kennedy G."/>
            <person name="Labadie P."/>
            <person name="Hunt B.G."/>
            <person name="Srinivasan R."/>
        </authorList>
    </citation>
    <scope>NUCLEOTIDE SEQUENCE</scope>
    <source>
        <strain evidence="12">PL_HMW_Pooled</strain>
        <tissue evidence="12">Head</tissue>
    </source>
</reference>
<dbReference type="InterPro" id="IPR045092">
    <property type="entry name" value="Rrp6-like"/>
</dbReference>
<dbReference type="InterPro" id="IPR012340">
    <property type="entry name" value="NA-bd_OB-fold"/>
</dbReference>
<keyword evidence="2" id="KW-0698">rRNA processing</keyword>
<evidence type="ECO:0000256" key="2">
    <source>
        <dbReference type="ARBA" id="ARBA00022552"/>
    </source>
</evidence>
<dbReference type="GO" id="GO:0000176">
    <property type="term" value="C:nuclear exosome (RNase complex)"/>
    <property type="evidence" value="ECO:0007669"/>
    <property type="project" value="InterPro"/>
</dbReference>
<feature type="domain" description="HRDC" evidence="11">
    <location>
        <begin position="532"/>
        <end position="612"/>
    </location>
</feature>
<evidence type="ECO:0000256" key="9">
    <source>
        <dbReference type="ARBA" id="ARBA00070365"/>
    </source>
</evidence>
<feature type="compositionally biased region" description="Basic residues" evidence="10">
    <location>
        <begin position="820"/>
        <end position="830"/>
    </location>
</feature>
<evidence type="ECO:0000259" key="11">
    <source>
        <dbReference type="PROSITE" id="PS50967"/>
    </source>
</evidence>
<evidence type="ECO:0000256" key="7">
    <source>
        <dbReference type="ARBA" id="ARBA00023242"/>
    </source>
</evidence>
<dbReference type="Gene3D" id="2.40.50.100">
    <property type="match status" value="1"/>
</dbReference>
<keyword evidence="6" id="KW-0269">Exonuclease</keyword>
<accession>A0AAE1LLV8</accession>
<dbReference type="InterPro" id="IPR012588">
    <property type="entry name" value="Exosome-assoc_fac_Rrp6_N"/>
</dbReference>
<proteinExistence type="inferred from homology"/>
<evidence type="ECO:0000256" key="8">
    <source>
        <dbReference type="ARBA" id="ARBA00043957"/>
    </source>
</evidence>
<organism evidence="12 13">
    <name type="scientific">Frankliniella fusca</name>
    <dbReference type="NCBI Taxonomy" id="407009"/>
    <lineage>
        <taxon>Eukaryota</taxon>
        <taxon>Metazoa</taxon>
        <taxon>Ecdysozoa</taxon>
        <taxon>Arthropoda</taxon>
        <taxon>Hexapoda</taxon>
        <taxon>Insecta</taxon>
        <taxon>Pterygota</taxon>
        <taxon>Neoptera</taxon>
        <taxon>Paraneoptera</taxon>
        <taxon>Thysanoptera</taxon>
        <taxon>Terebrantia</taxon>
        <taxon>Thripoidea</taxon>
        <taxon>Thripidae</taxon>
        <taxon>Frankliniella</taxon>
    </lineage>
</organism>
<dbReference type="AlphaFoldDB" id="A0AAE1LLV8"/>
<dbReference type="FunFam" id="3.30.420.10:FF:000059">
    <property type="entry name" value="Exosome complex exonuclease Rrp6"/>
    <property type="match status" value="1"/>
</dbReference>
<feature type="compositionally biased region" description="Basic and acidic residues" evidence="10">
    <location>
        <begin position="831"/>
        <end position="849"/>
    </location>
</feature>
<dbReference type="GO" id="GO:0071037">
    <property type="term" value="P:nuclear polyadenylation-dependent snRNA catabolic process"/>
    <property type="evidence" value="ECO:0007669"/>
    <property type="project" value="TreeGrafter"/>
</dbReference>
<dbReference type="InterPro" id="IPR049559">
    <property type="entry name" value="Rrp6p-like_exo"/>
</dbReference>
<dbReference type="PROSITE" id="PS51257">
    <property type="entry name" value="PROKAR_LIPOPROTEIN"/>
    <property type="match status" value="1"/>
</dbReference>
<evidence type="ECO:0000313" key="13">
    <source>
        <dbReference type="Proteomes" id="UP001219518"/>
    </source>
</evidence>
<feature type="region of interest" description="Disordered" evidence="10">
    <location>
        <begin position="799"/>
        <end position="925"/>
    </location>
</feature>
<dbReference type="InterPro" id="IPR002121">
    <property type="entry name" value="HRDC_dom"/>
</dbReference>
<dbReference type="FunFam" id="1.10.150.80:FF:000001">
    <property type="entry name" value="Putative exosome component 10"/>
    <property type="match status" value="1"/>
</dbReference>
<keyword evidence="5" id="KW-0271">Exosome</keyword>
<dbReference type="GO" id="GO:0003727">
    <property type="term" value="F:single-stranded RNA binding"/>
    <property type="evidence" value="ECO:0007669"/>
    <property type="project" value="TreeGrafter"/>
</dbReference>
<dbReference type="InterPro" id="IPR002562">
    <property type="entry name" value="3'-5'_exonuclease_dom"/>
</dbReference>
<dbReference type="SUPFAM" id="SSF110324">
    <property type="entry name" value="Ribosomal L27 protein-like"/>
    <property type="match status" value="1"/>
</dbReference>
<dbReference type="Proteomes" id="UP001219518">
    <property type="component" value="Unassembled WGS sequence"/>
</dbReference>
<dbReference type="InterPro" id="IPR025721">
    <property type="entry name" value="Exosome_cplx_N_dom"/>
</dbReference>